<comment type="caution">
    <text evidence="2">The sequence shown here is derived from an EMBL/GenBank/DDBJ whole genome shotgun (WGS) entry which is preliminary data.</text>
</comment>
<dbReference type="PANTHER" id="PTHR33677:SF5">
    <property type="entry name" value="TRANSCRIPTIONAL REPRESSOR FRMR"/>
    <property type="match status" value="1"/>
</dbReference>
<evidence type="ECO:0000313" key="3">
    <source>
        <dbReference type="Proteomes" id="UP001620405"/>
    </source>
</evidence>
<proteinExistence type="inferred from homology"/>
<organism evidence="2 3">
    <name type="scientific">Dyella lipolytica</name>
    <dbReference type="NCBI Taxonomy" id="1867835"/>
    <lineage>
        <taxon>Bacteria</taxon>
        <taxon>Pseudomonadati</taxon>
        <taxon>Pseudomonadota</taxon>
        <taxon>Gammaproteobacteria</taxon>
        <taxon>Lysobacterales</taxon>
        <taxon>Rhodanobacteraceae</taxon>
        <taxon>Dyella</taxon>
    </lineage>
</organism>
<comment type="similarity">
    <text evidence="1">Belongs to the FrmR/RcnR family.</text>
</comment>
<keyword evidence="3" id="KW-1185">Reference proteome</keyword>
<protein>
    <submittedName>
        <fullName evidence="2">Metal/formaldehyde-sensitive transcriptional repressor</fullName>
    </submittedName>
</protein>
<sequence>MSHIAREKTRLLSRVRRIRGQVEGIERALNDEKDCAEILRQIAAARGAINGLMAKVVEDHIDMHVAHPSLGEAERAQGARELVEVIHSYMK</sequence>
<dbReference type="Gene3D" id="1.20.58.1000">
    <property type="entry name" value="Metal-sensitive repressor, helix protomer"/>
    <property type="match status" value="1"/>
</dbReference>
<dbReference type="RefSeq" id="WP_284396587.1">
    <property type="nucleotide sequence ID" value="NZ_BSNQ01000003.1"/>
</dbReference>
<name>A0ABW8J0U5_9GAMM</name>
<gene>
    <name evidence="2" type="ORF">ISP13_14450</name>
</gene>
<dbReference type="Pfam" id="PF02583">
    <property type="entry name" value="Trns_repr_metal"/>
    <property type="match status" value="1"/>
</dbReference>
<dbReference type="EMBL" id="JADIKG010000013">
    <property type="protein sequence ID" value="MFK2874741.1"/>
    <property type="molecule type" value="Genomic_DNA"/>
</dbReference>
<dbReference type="Proteomes" id="UP001620405">
    <property type="component" value="Unassembled WGS sequence"/>
</dbReference>
<accession>A0ABW8J0U5</accession>
<evidence type="ECO:0000313" key="2">
    <source>
        <dbReference type="EMBL" id="MFK2874741.1"/>
    </source>
</evidence>
<dbReference type="CDD" id="cd10153">
    <property type="entry name" value="RcnR-FrmR-like_DUF156"/>
    <property type="match status" value="1"/>
</dbReference>
<dbReference type="InterPro" id="IPR038390">
    <property type="entry name" value="Metal_Tscrpt_repr_sf"/>
</dbReference>
<reference evidence="2 3" key="1">
    <citation type="submission" date="2020-10" db="EMBL/GenBank/DDBJ databases">
        <title>Phylogeny of dyella-like bacteria.</title>
        <authorList>
            <person name="Fu J."/>
        </authorList>
    </citation>
    <scope>NUCLEOTIDE SEQUENCE [LARGE SCALE GENOMIC DNA]</scope>
    <source>
        <strain evidence="2 3">DHOB07</strain>
    </source>
</reference>
<evidence type="ECO:0000256" key="1">
    <source>
        <dbReference type="ARBA" id="ARBA00005260"/>
    </source>
</evidence>
<dbReference type="PANTHER" id="PTHR33677">
    <property type="entry name" value="TRANSCRIPTIONAL REPRESSOR FRMR-RELATED"/>
    <property type="match status" value="1"/>
</dbReference>
<dbReference type="InterPro" id="IPR003735">
    <property type="entry name" value="Metal_Tscrpt_repr"/>
</dbReference>